<accession>A0A0F4YWJ8</accession>
<dbReference type="OrthoDB" id="191139at2759"/>
<comment type="similarity">
    <text evidence="1">Belongs to the short-chain dehydrogenases/reductases (SDR) family.</text>
</comment>
<dbReference type="GeneID" id="25315822"/>
<evidence type="ECO:0000313" key="5">
    <source>
        <dbReference type="Proteomes" id="UP000053958"/>
    </source>
</evidence>
<organism evidence="4 5">
    <name type="scientific">Rasamsonia emersonii (strain ATCC 16479 / CBS 393.64 / IMI 116815)</name>
    <dbReference type="NCBI Taxonomy" id="1408163"/>
    <lineage>
        <taxon>Eukaryota</taxon>
        <taxon>Fungi</taxon>
        <taxon>Dikarya</taxon>
        <taxon>Ascomycota</taxon>
        <taxon>Pezizomycotina</taxon>
        <taxon>Eurotiomycetes</taxon>
        <taxon>Eurotiomycetidae</taxon>
        <taxon>Eurotiales</taxon>
        <taxon>Trichocomaceae</taxon>
        <taxon>Rasamsonia</taxon>
    </lineage>
</organism>
<comment type="caution">
    <text evidence="4">The sequence shown here is derived from an EMBL/GenBank/DDBJ whole genome shotgun (WGS) entry which is preliminary data.</text>
</comment>
<evidence type="ECO:0000313" key="4">
    <source>
        <dbReference type="EMBL" id="KKA22475.1"/>
    </source>
</evidence>
<dbReference type="Gene3D" id="3.40.50.720">
    <property type="entry name" value="NAD(P)-binding Rossmann-like Domain"/>
    <property type="match status" value="1"/>
</dbReference>
<protein>
    <submittedName>
        <fullName evidence="4">Oxidoreductase,short chain dehydrogenase</fullName>
    </submittedName>
</protein>
<dbReference type="PANTHER" id="PTHR24320">
    <property type="entry name" value="RETINOL DEHYDROGENASE"/>
    <property type="match status" value="1"/>
</dbReference>
<name>A0A0F4YWJ8_RASE3</name>
<keyword evidence="5" id="KW-1185">Reference proteome</keyword>
<keyword evidence="3" id="KW-0560">Oxidoreductase</keyword>
<reference evidence="4 5" key="1">
    <citation type="submission" date="2015-04" db="EMBL/GenBank/DDBJ databases">
        <authorList>
            <person name="Heijne W.H."/>
            <person name="Fedorova N.D."/>
            <person name="Nierman W.C."/>
            <person name="Vollebregt A.W."/>
            <person name="Zhao Z."/>
            <person name="Wu L."/>
            <person name="Kumar M."/>
            <person name="Stam H."/>
            <person name="van den Berg M.A."/>
            <person name="Pel H.J."/>
        </authorList>
    </citation>
    <scope>NUCLEOTIDE SEQUENCE [LARGE SCALE GENOMIC DNA]</scope>
    <source>
        <strain evidence="4 5">CBS 393.64</strain>
    </source>
</reference>
<evidence type="ECO:0000256" key="3">
    <source>
        <dbReference type="ARBA" id="ARBA00023002"/>
    </source>
</evidence>
<dbReference type="Proteomes" id="UP000053958">
    <property type="component" value="Unassembled WGS sequence"/>
</dbReference>
<dbReference type="STRING" id="1408163.A0A0F4YWJ8"/>
<keyword evidence="2" id="KW-0521">NADP</keyword>
<dbReference type="InterPro" id="IPR036291">
    <property type="entry name" value="NAD(P)-bd_dom_sf"/>
</dbReference>
<evidence type="ECO:0000256" key="2">
    <source>
        <dbReference type="ARBA" id="ARBA00022857"/>
    </source>
</evidence>
<dbReference type="RefSeq" id="XP_013329087.1">
    <property type="nucleotide sequence ID" value="XM_013473633.1"/>
</dbReference>
<evidence type="ECO:0000256" key="1">
    <source>
        <dbReference type="ARBA" id="ARBA00006484"/>
    </source>
</evidence>
<dbReference type="SUPFAM" id="SSF51735">
    <property type="entry name" value="NAD(P)-binding Rossmann-fold domains"/>
    <property type="match status" value="1"/>
</dbReference>
<sequence length="240" mass="26068">MANGYSTKLGSVSYPVSFRKLFILTTHYSRRTPVRHDQVPALRSERSRIRQDSGRDLCAAGIQARRPLNNAGTGANLVQAGAKTAQGFEAMVGMHCVATLLFTQLLLPQLRAAASRTSASVRVVWTSSFLAEAASPANGIDFDRLETGTTDRTHDYAVSKVGTWMLDRELARRYGKDGIVSVIQNPGNLKAGSYAGTPTVAMFFIRPLLYEAKFGAYTELYAGLSPDITLESNNGAYVIP</sequence>
<gene>
    <name evidence="4" type="ORF">T310_3473</name>
</gene>
<dbReference type="PANTHER" id="PTHR24320:SF236">
    <property type="entry name" value="SHORT-CHAIN DEHYDROGENASE-RELATED"/>
    <property type="match status" value="1"/>
</dbReference>
<dbReference type="EMBL" id="LASV01000141">
    <property type="protein sequence ID" value="KKA22475.1"/>
    <property type="molecule type" value="Genomic_DNA"/>
</dbReference>
<proteinExistence type="inferred from homology"/>
<dbReference type="AlphaFoldDB" id="A0A0F4YWJ8"/>
<dbReference type="GO" id="GO:0016491">
    <property type="term" value="F:oxidoreductase activity"/>
    <property type="evidence" value="ECO:0007669"/>
    <property type="project" value="UniProtKB-KW"/>
</dbReference>